<reference evidence="1 2" key="2">
    <citation type="journal article" date="2010" name="Stand. Genomic Sci.">
        <title>Complete genome sequence of Desulfohalobium retbaense type strain (HR(100)).</title>
        <authorList>
            <person name="Spring S."/>
            <person name="Nolan M."/>
            <person name="Lapidus A."/>
            <person name="Glavina Del Rio T."/>
            <person name="Copeland A."/>
            <person name="Tice H."/>
            <person name="Cheng J.F."/>
            <person name="Lucas S."/>
            <person name="Land M."/>
            <person name="Chen F."/>
            <person name="Bruce D."/>
            <person name="Goodwin L."/>
            <person name="Pitluck S."/>
            <person name="Ivanova N."/>
            <person name="Mavromatis K."/>
            <person name="Mikhailova N."/>
            <person name="Pati A."/>
            <person name="Chen A."/>
            <person name="Palaniappan K."/>
            <person name="Hauser L."/>
            <person name="Chang Y.J."/>
            <person name="Jeffries C.D."/>
            <person name="Munk C."/>
            <person name="Kiss H."/>
            <person name="Chain P."/>
            <person name="Han C."/>
            <person name="Brettin T."/>
            <person name="Detter J.C."/>
            <person name="Schuler E."/>
            <person name="Goker M."/>
            <person name="Rohde M."/>
            <person name="Bristow J."/>
            <person name="Eisen J.A."/>
            <person name="Markowitz V."/>
            <person name="Hugenholtz P."/>
            <person name="Kyrpides N.C."/>
            <person name="Klenk H.P."/>
        </authorList>
    </citation>
    <scope>NUCLEOTIDE SEQUENCE [LARGE SCALE GENOMIC DNA]</scope>
    <source>
        <strain evidence="2">ATCC 49802 / DSM 20745 / S 6022</strain>
    </source>
</reference>
<dbReference type="OrthoDB" id="9757947at2"/>
<dbReference type="GO" id="GO:0010411">
    <property type="term" value="P:xyloglucan metabolic process"/>
    <property type="evidence" value="ECO:0007669"/>
    <property type="project" value="TreeGrafter"/>
</dbReference>
<dbReference type="PANTHER" id="PTHR43739:SF5">
    <property type="entry name" value="EXO-ALPHA-SIALIDASE"/>
    <property type="match status" value="1"/>
</dbReference>
<dbReference type="Proteomes" id="UP000002027">
    <property type="component" value="Chromosome 1"/>
</dbReference>
<dbReference type="SUPFAM" id="SSF110296">
    <property type="entry name" value="Oligoxyloglucan reducing end-specific cellobiohydrolase"/>
    <property type="match status" value="1"/>
</dbReference>
<dbReference type="CDD" id="cd15482">
    <property type="entry name" value="Sialidase_non-viral"/>
    <property type="match status" value="1"/>
</dbReference>
<dbReference type="InterPro" id="IPR052025">
    <property type="entry name" value="Xyloglucanase_GH74"/>
</dbReference>
<dbReference type="STRING" id="479434.Sthe_2099"/>
<sequence length="337" mass="35774">MFETYLGTDAGVVRLTTSGVESLGLDDQRISAVYALRDARGDTVILAGSYGNGLFRSSDGGRTWAPVDGGMTAPAARTITPDPTRPGALLCGTEPGRIFRSLDDGSTWEELAGIRDLAGYEEWFLPYSPRAGAVRNIYSPPGESQRLLASVEVGGLIESRDGGVTWAYVDVGPDHDIHHIGGHPSDPRILYASLGYAALKSQPRGDGAPQYGGIARSRDGGATWTKVETDYTRATIVPPARPDLLLAGPAPHVGRMGRIVVSVDEGDTWEPAGTGIETPMEDMVELFLAAPDDTVWAICSGGRLLRAEPADPGAWHWRSALPADFKAKVEAACFLAG</sequence>
<dbReference type="InterPro" id="IPR015943">
    <property type="entry name" value="WD40/YVTN_repeat-like_dom_sf"/>
</dbReference>
<dbReference type="PANTHER" id="PTHR43739">
    <property type="entry name" value="XYLOGLUCANASE (EUROFUNG)"/>
    <property type="match status" value="1"/>
</dbReference>
<dbReference type="eggNOG" id="COG4447">
    <property type="taxonomic scope" value="Bacteria"/>
</dbReference>
<reference evidence="2" key="1">
    <citation type="submission" date="2009-11" db="EMBL/GenBank/DDBJ databases">
        <title>The complete chromosome 1 of Sphaerobacter thermophilus DSM 20745.</title>
        <authorList>
            <person name="Lucas S."/>
            <person name="Copeland A."/>
            <person name="Lapidus A."/>
            <person name="Glavina del Rio T."/>
            <person name="Dalin E."/>
            <person name="Tice H."/>
            <person name="Bruce D."/>
            <person name="Goodwin L."/>
            <person name="Pitluck S."/>
            <person name="Kyrpides N."/>
            <person name="Mavromatis K."/>
            <person name="Ivanova N."/>
            <person name="Mikhailova N."/>
            <person name="LaButti K.M."/>
            <person name="Clum A."/>
            <person name="Sun H.I."/>
            <person name="Brettin T."/>
            <person name="Detter J.C."/>
            <person name="Han C."/>
            <person name="Larimer F."/>
            <person name="Land M."/>
            <person name="Hauser L."/>
            <person name="Markowitz V."/>
            <person name="Cheng J.F."/>
            <person name="Hugenholtz P."/>
            <person name="Woyke T."/>
            <person name="Wu D."/>
            <person name="Steenblock K."/>
            <person name="Schneider S."/>
            <person name="Pukall R."/>
            <person name="Goeker M."/>
            <person name="Klenk H.P."/>
            <person name="Eisen J.A."/>
        </authorList>
    </citation>
    <scope>NUCLEOTIDE SEQUENCE [LARGE SCALE GENOMIC DNA]</scope>
    <source>
        <strain evidence="2">ATCC 49802 / DSM 20745 / S 6022</strain>
    </source>
</reference>
<proteinExistence type="predicted"/>
<evidence type="ECO:0000313" key="1">
    <source>
        <dbReference type="EMBL" id="ACZ39527.1"/>
    </source>
</evidence>
<protein>
    <recommendedName>
        <fullName evidence="3">Glycosyl hydrolase BNR repeat-containing protein</fullName>
    </recommendedName>
</protein>
<evidence type="ECO:0008006" key="3">
    <source>
        <dbReference type="Google" id="ProtNLM"/>
    </source>
</evidence>
<dbReference type="InParanoid" id="D1C5X5"/>
<name>D1C5X5_SPHTD</name>
<dbReference type="AlphaFoldDB" id="D1C5X5"/>
<dbReference type="EMBL" id="CP001823">
    <property type="protein sequence ID" value="ACZ39527.1"/>
    <property type="molecule type" value="Genomic_DNA"/>
</dbReference>
<organism evidence="1 2">
    <name type="scientific">Sphaerobacter thermophilus (strain ATCC 49802 / DSM 20745 / KCCM 41009 / NCIMB 13125 / S 6022)</name>
    <dbReference type="NCBI Taxonomy" id="479434"/>
    <lineage>
        <taxon>Bacteria</taxon>
        <taxon>Pseudomonadati</taxon>
        <taxon>Thermomicrobiota</taxon>
        <taxon>Thermomicrobia</taxon>
        <taxon>Sphaerobacterales</taxon>
        <taxon>Sphaerobacterineae</taxon>
        <taxon>Sphaerobacteraceae</taxon>
        <taxon>Sphaerobacter</taxon>
    </lineage>
</organism>
<dbReference type="RefSeq" id="WP_012872573.1">
    <property type="nucleotide sequence ID" value="NC_013523.1"/>
</dbReference>
<dbReference type="KEGG" id="sti:Sthe_2099"/>
<dbReference type="HOGENOM" id="CLU_823625_0_0_0"/>
<gene>
    <name evidence="1" type="ordered locus">Sthe_2099</name>
</gene>
<accession>D1C5X5</accession>
<dbReference type="Gene3D" id="2.130.10.10">
    <property type="entry name" value="YVTN repeat-like/Quinoprotein amine dehydrogenase"/>
    <property type="match status" value="1"/>
</dbReference>
<evidence type="ECO:0000313" key="2">
    <source>
        <dbReference type="Proteomes" id="UP000002027"/>
    </source>
</evidence>
<keyword evidence="2" id="KW-1185">Reference proteome</keyword>